<feature type="compositionally biased region" description="Polar residues" evidence="1">
    <location>
        <begin position="61"/>
        <end position="70"/>
    </location>
</feature>
<evidence type="ECO:0000313" key="3">
    <source>
        <dbReference type="Proteomes" id="UP001329430"/>
    </source>
</evidence>
<evidence type="ECO:0000256" key="1">
    <source>
        <dbReference type="SAM" id="MobiDB-lite"/>
    </source>
</evidence>
<dbReference type="InterPro" id="IPR007914">
    <property type="entry name" value="UPF0193"/>
</dbReference>
<feature type="compositionally biased region" description="Basic and acidic residues" evidence="1">
    <location>
        <begin position="43"/>
        <end position="60"/>
    </location>
</feature>
<dbReference type="EMBL" id="JAVRBK010000007">
    <property type="protein sequence ID" value="KAK5641261.1"/>
    <property type="molecule type" value="Genomic_DNA"/>
</dbReference>
<proteinExistence type="predicted"/>
<dbReference type="PANTHER" id="PTHR28348:SF1">
    <property type="entry name" value="UPF0193 PROTEIN EVG1"/>
    <property type="match status" value="1"/>
</dbReference>
<organism evidence="2 3">
    <name type="scientific">Pyrocoelia pectoralis</name>
    <dbReference type="NCBI Taxonomy" id="417401"/>
    <lineage>
        <taxon>Eukaryota</taxon>
        <taxon>Metazoa</taxon>
        <taxon>Ecdysozoa</taxon>
        <taxon>Arthropoda</taxon>
        <taxon>Hexapoda</taxon>
        <taxon>Insecta</taxon>
        <taxon>Pterygota</taxon>
        <taxon>Neoptera</taxon>
        <taxon>Endopterygota</taxon>
        <taxon>Coleoptera</taxon>
        <taxon>Polyphaga</taxon>
        <taxon>Elateriformia</taxon>
        <taxon>Elateroidea</taxon>
        <taxon>Lampyridae</taxon>
        <taxon>Lampyrinae</taxon>
        <taxon>Pyrocoelia</taxon>
    </lineage>
</organism>
<dbReference type="PANTHER" id="PTHR28348">
    <property type="entry name" value="UPF0193 PROTEIN EVG1"/>
    <property type="match status" value="1"/>
</dbReference>
<dbReference type="Proteomes" id="UP001329430">
    <property type="component" value="Chromosome 7"/>
</dbReference>
<protein>
    <submittedName>
        <fullName evidence="2">Uncharacterized protein</fullName>
    </submittedName>
</protein>
<dbReference type="Pfam" id="PF05250">
    <property type="entry name" value="UPF0193"/>
    <property type="match status" value="1"/>
</dbReference>
<accession>A0AAN7V967</accession>
<dbReference type="AlphaFoldDB" id="A0AAN7V967"/>
<name>A0AAN7V967_9COLE</name>
<comment type="caution">
    <text evidence="2">The sequence shown here is derived from an EMBL/GenBank/DDBJ whole genome shotgun (WGS) entry which is preliminary data.</text>
</comment>
<evidence type="ECO:0000313" key="2">
    <source>
        <dbReference type="EMBL" id="KAK5641261.1"/>
    </source>
</evidence>
<feature type="region of interest" description="Disordered" evidence="1">
    <location>
        <begin position="41"/>
        <end position="80"/>
    </location>
</feature>
<reference evidence="2 3" key="1">
    <citation type="journal article" date="2024" name="Insects">
        <title>An Improved Chromosome-Level Genome Assembly of the Firefly Pyrocoelia pectoralis.</title>
        <authorList>
            <person name="Fu X."/>
            <person name="Meyer-Rochow V.B."/>
            <person name="Ballantyne L."/>
            <person name="Zhu X."/>
        </authorList>
    </citation>
    <scope>NUCLEOTIDE SEQUENCE [LARGE SCALE GENOMIC DNA]</scope>
    <source>
        <strain evidence="2">XCY_ONT2</strain>
    </source>
</reference>
<sequence>MEWPSKRIPQGGMFHPAKVNYNPQTRDFLKELINESKLSTIQRQKDYPLRSHEPLPHSRSELNTSNQSKNLIRPGSSKKRCQKTIVNSGAYVREKFVPQLPRIDGEKAKRHLQDIMEFGKDVNPTLQVPKSIPQKKPDTTEENRFDQLVREIQERKDFLEEMRSYGDGDKYEQIIEQQIQTKLREMKALEVEKK</sequence>
<gene>
    <name evidence="2" type="ORF">RI129_009808</name>
</gene>
<keyword evidence="3" id="KW-1185">Reference proteome</keyword>